<proteinExistence type="predicted"/>
<dbReference type="EMBL" id="CP144058">
    <property type="protein sequence ID" value="WWD20466.1"/>
    <property type="molecule type" value="Genomic_DNA"/>
</dbReference>
<accession>A0A5M6BR38</accession>
<organism evidence="1 2">
    <name type="scientific">Kwoniella shandongensis</name>
    <dbReference type="NCBI Taxonomy" id="1734106"/>
    <lineage>
        <taxon>Eukaryota</taxon>
        <taxon>Fungi</taxon>
        <taxon>Dikarya</taxon>
        <taxon>Basidiomycota</taxon>
        <taxon>Agaricomycotina</taxon>
        <taxon>Tremellomycetes</taxon>
        <taxon>Tremellales</taxon>
        <taxon>Cryptococcaceae</taxon>
        <taxon>Kwoniella</taxon>
    </lineage>
</organism>
<dbReference type="OrthoDB" id="2563592at2759"/>
<reference evidence="1" key="1">
    <citation type="submission" date="2017-08" db="EMBL/GenBank/DDBJ databases">
        <authorList>
            <person name="Cuomo C."/>
            <person name="Billmyre B."/>
            <person name="Heitman J."/>
        </authorList>
    </citation>
    <scope>NUCLEOTIDE SEQUENCE</scope>
    <source>
        <strain evidence="1">CBS 12478</strain>
    </source>
</reference>
<protein>
    <submittedName>
        <fullName evidence="1">Uncharacterized protein</fullName>
    </submittedName>
</protein>
<dbReference type="RefSeq" id="XP_031858292.1">
    <property type="nucleotide sequence ID" value="XM_032007386.1"/>
</dbReference>
<reference evidence="1" key="2">
    <citation type="submission" date="2024-01" db="EMBL/GenBank/DDBJ databases">
        <title>Comparative genomics of Cryptococcus and Kwoniella reveals pathogenesis evolution and contrasting modes of karyotype evolution via chromosome fusion or intercentromeric recombination.</title>
        <authorList>
            <person name="Coelho M.A."/>
            <person name="David-Palma M."/>
            <person name="Shea T."/>
            <person name="Bowers K."/>
            <person name="McGinley-Smith S."/>
            <person name="Mohammad A.W."/>
            <person name="Gnirke A."/>
            <person name="Yurkov A.M."/>
            <person name="Nowrousian M."/>
            <person name="Sun S."/>
            <person name="Cuomo C.A."/>
            <person name="Heitman J."/>
        </authorList>
    </citation>
    <scope>NUCLEOTIDE SEQUENCE</scope>
    <source>
        <strain evidence="1">CBS 12478</strain>
    </source>
</reference>
<dbReference type="KEGG" id="ksn:43591554"/>
<sequence length="145" mass="15807">MSAISIKSAVTPHISIAQVLSQSIVNEIIHDSQTTKLSRSLSVSSSNSTTSTSSTYSRSAEDMVCRLAGQEPHVLIDLWSGGNVRIDGRDLTLTPHDAEDLLHAIKADERFEFVKVTSFDTEGEDWKISFRRSDIVDAGAIAEAE</sequence>
<name>A0A5M6BR38_9TREE</name>
<evidence type="ECO:0000313" key="2">
    <source>
        <dbReference type="Proteomes" id="UP000322225"/>
    </source>
</evidence>
<evidence type="ECO:0000313" key="1">
    <source>
        <dbReference type="EMBL" id="WWD20466.1"/>
    </source>
</evidence>
<dbReference type="Proteomes" id="UP000322225">
    <property type="component" value="Chromosome 8"/>
</dbReference>
<keyword evidence="2" id="KW-1185">Reference proteome</keyword>
<dbReference type="GeneID" id="43591554"/>
<dbReference type="AlphaFoldDB" id="A0A5M6BR38"/>
<gene>
    <name evidence="1" type="ORF">CI109_104942</name>
</gene>